<dbReference type="RefSeq" id="WP_190256100.1">
    <property type="nucleotide sequence ID" value="NZ_BMPI01000066.1"/>
</dbReference>
<proteinExistence type="predicted"/>
<sequence>MTPAEQLLMDRLRGMWQRLDPVPGDLAERVLFRLALEDLDVEIMAPQRMPVGSGARGPERASTISFTSSELTVMVTVSADGRHRRLDGWLTPAAALRVQLHTRDVVHEANADKDGRFAFGRIPEGLVHLVVEPAAARLDRPVITPAFTL</sequence>
<organism evidence="1 2">
    <name type="scientific">Dactylosporangium sucinum</name>
    <dbReference type="NCBI Taxonomy" id="1424081"/>
    <lineage>
        <taxon>Bacteria</taxon>
        <taxon>Bacillati</taxon>
        <taxon>Actinomycetota</taxon>
        <taxon>Actinomycetes</taxon>
        <taxon>Micromonosporales</taxon>
        <taxon>Micromonosporaceae</taxon>
        <taxon>Dactylosporangium</taxon>
    </lineage>
</organism>
<protein>
    <recommendedName>
        <fullName evidence="3">Carboxypeptidase regulatory-like domain-containing protein</fullName>
    </recommendedName>
</protein>
<reference evidence="1" key="1">
    <citation type="journal article" date="2014" name="Int. J. Syst. Evol. Microbiol.">
        <title>Complete genome sequence of Corynebacterium casei LMG S-19264T (=DSM 44701T), isolated from a smear-ripened cheese.</title>
        <authorList>
            <consortium name="US DOE Joint Genome Institute (JGI-PGF)"/>
            <person name="Walter F."/>
            <person name="Albersmeier A."/>
            <person name="Kalinowski J."/>
            <person name="Ruckert C."/>
        </authorList>
    </citation>
    <scope>NUCLEOTIDE SEQUENCE</scope>
    <source>
        <strain evidence="1">JCM 19831</strain>
    </source>
</reference>
<evidence type="ECO:0000313" key="1">
    <source>
        <dbReference type="EMBL" id="GGM73433.1"/>
    </source>
</evidence>
<dbReference type="EMBL" id="BMPI01000066">
    <property type="protein sequence ID" value="GGM73433.1"/>
    <property type="molecule type" value="Genomic_DNA"/>
</dbReference>
<dbReference type="Proteomes" id="UP000642070">
    <property type="component" value="Unassembled WGS sequence"/>
</dbReference>
<name>A0A917UAQ9_9ACTN</name>
<evidence type="ECO:0008006" key="3">
    <source>
        <dbReference type="Google" id="ProtNLM"/>
    </source>
</evidence>
<accession>A0A917UAQ9</accession>
<gene>
    <name evidence="1" type="ORF">GCM10007977_088780</name>
</gene>
<comment type="caution">
    <text evidence="1">The sequence shown here is derived from an EMBL/GenBank/DDBJ whole genome shotgun (WGS) entry which is preliminary data.</text>
</comment>
<reference evidence="1" key="2">
    <citation type="submission" date="2020-09" db="EMBL/GenBank/DDBJ databases">
        <authorList>
            <person name="Sun Q."/>
            <person name="Ohkuma M."/>
        </authorList>
    </citation>
    <scope>NUCLEOTIDE SEQUENCE</scope>
    <source>
        <strain evidence="1">JCM 19831</strain>
    </source>
</reference>
<keyword evidence="2" id="KW-1185">Reference proteome</keyword>
<dbReference type="AlphaFoldDB" id="A0A917UAQ9"/>
<evidence type="ECO:0000313" key="2">
    <source>
        <dbReference type="Proteomes" id="UP000642070"/>
    </source>
</evidence>